<evidence type="ECO:0000313" key="5">
    <source>
        <dbReference type="EMBL" id="MBF9302963.1"/>
    </source>
</evidence>
<name>A0A2G7HYP7_STAEP</name>
<accession>A0A2G7HYP7</accession>
<evidence type="ECO:0000313" key="6">
    <source>
        <dbReference type="EMBL" id="PIH10234.1"/>
    </source>
</evidence>
<keyword evidence="2" id="KW-0472">Membrane</keyword>
<dbReference type="EMBL" id="JACGQI010000026">
    <property type="protein sequence ID" value="MBF2231065.1"/>
    <property type="molecule type" value="Genomic_DNA"/>
</dbReference>
<feature type="transmembrane region" description="Helical" evidence="2">
    <location>
        <begin position="82"/>
        <end position="104"/>
    </location>
</feature>
<feature type="compositionally biased region" description="Basic and acidic residues" evidence="1">
    <location>
        <begin position="294"/>
        <end position="320"/>
    </location>
</feature>
<evidence type="ECO:0000256" key="1">
    <source>
        <dbReference type="SAM" id="MobiDB-lite"/>
    </source>
</evidence>
<dbReference type="RefSeq" id="WP_001831571.1">
    <property type="nucleotide sequence ID" value="NZ_AP019721.1"/>
</dbReference>
<keyword evidence="5" id="KW-0645">Protease</keyword>
<dbReference type="SUPFAM" id="SSF103473">
    <property type="entry name" value="MFS general substrate transporter"/>
    <property type="match status" value="1"/>
</dbReference>
<feature type="compositionally biased region" description="Polar residues" evidence="1">
    <location>
        <begin position="284"/>
        <end position="293"/>
    </location>
</feature>
<dbReference type="GO" id="GO:0008237">
    <property type="term" value="F:metallopeptidase activity"/>
    <property type="evidence" value="ECO:0007669"/>
    <property type="project" value="UniProtKB-KW"/>
</dbReference>
<evidence type="ECO:0000259" key="3">
    <source>
        <dbReference type="Pfam" id="PF02517"/>
    </source>
</evidence>
<dbReference type="OrthoDB" id="2413325at2"/>
<feature type="transmembrane region" description="Helical" evidence="2">
    <location>
        <begin position="202"/>
        <end position="221"/>
    </location>
</feature>
<keyword evidence="2" id="KW-1133">Transmembrane helix</keyword>
<dbReference type="SMR" id="A0A2G7HYP7"/>
<dbReference type="GeneID" id="50017989"/>
<proteinExistence type="predicted"/>
<dbReference type="AlphaFoldDB" id="A0A2G7HYP7"/>
<evidence type="ECO:0000256" key="2">
    <source>
        <dbReference type="SAM" id="Phobius"/>
    </source>
</evidence>
<keyword evidence="5" id="KW-0482">Metalloprotease</keyword>
<organism evidence="5 8">
    <name type="scientific">Staphylococcus epidermidis</name>
    <dbReference type="NCBI Taxonomy" id="1282"/>
    <lineage>
        <taxon>Bacteria</taxon>
        <taxon>Bacillati</taxon>
        <taxon>Bacillota</taxon>
        <taxon>Bacilli</taxon>
        <taxon>Bacillales</taxon>
        <taxon>Staphylococcaceae</taxon>
        <taxon>Staphylococcus</taxon>
    </lineage>
</organism>
<feature type="compositionally biased region" description="Basic and acidic residues" evidence="1">
    <location>
        <begin position="327"/>
        <end position="382"/>
    </location>
</feature>
<dbReference type="GO" id="GO:0006508">
    <property type="term" value="P:proteolysis"/>
    <property type="evidence" value="ECO:0007669"/>
    <property type="project" value="UniProtKB-KW"/>
</dbReference>
<reference evidence="5" key="3">
    <citation type="submission" date="2020-11" db="EMBL/GenBank/DDBJ databases">
        <title>Molecular epidemiology and genomic profiles of multidrug-resistant bacteria collected from clinical sources in South Africa.</title>
        <authorList>
            <person name="Asante J."/>
            <person name="Amoako D.G."/>
        </authorList>
    </citation>
    <scope>NUCLEOTIDE SEQUENCE</scope>
    <source>
        <strain evidence="5">C68</strain>
    </source>
</reference>
<evidence type="ECO:0000313" key="7">
    <source>
        <dbReference type="Proteomes" id="UP000228502"/>
    </source>
</evidence>
<feature type="domain" description="CAAX prenyl protease 2/Lysostaphin resistance protein A-like" evidence="3">
    <location>
        <begin position="119"/>
        <end position="214"/>
    </location>
</feature>
<dbReference type="Pfam" id="PF02517">
    <property type="entry name" value="Rce1-like"/>
    <property type="match status" value="1"/>
</dbReference>
<dbReference type="InterPro" id="IPR003675">
    <property type="entry name" value="Rce1/LyrA-like_dom"/>
</dbReference>
<dbReference type="EMBL" id="JADPYN010000003">
    <property type="protein sequence ID" value="MBF9302963.1"/>
    <property type="molecule type" value="Genomic_DNA"/>
</dbReference>
<feature type="transmembrane region" description="Helical" evidence="2">
    <location>
        <begin position="233"/>
        <end position="256"/>
    </location>
</feature>
<reference evidence="6 7" key="1">
    <citation type="submission" date="2017-10" db="EMBL/GenBank/DDBJ databases">
        <title>genome sequences of Staph epi in chlorhexidine trial.</title>
        <authorList>
            <person name="Greninger A.L."/>
            <person name="Addetia A."/>
            <person name="Qin X."/>
            <person name="Zerr D."/>
        </authorList>
    </citation>
    <scope>NUCLEOTIDE SEQUENCE [LARGE SCALE GENOMIC DNA]</scope>
    <source>
        <strain evidence="6 7">SCH-17</strain>
    </source>
</reference>
<dbReference type="GO" id="GO:0004175">
    <property type="term" value="F:endopeptidase activity"/>
    <property type="evidence" value="ECO:0007669"/>
    <property type="project" value="UniProtKB-ARBA"/>
</dbReference>
<dbReference type="EMBL" id="PEJG01000006">
    <property type="protein sequence ID" value="PIH10234.1"/>
    <property type="molecule type" value="Genomic_DNA"/>
</dbReference>
<gene>
    <name evidence="6" type="ORF">CTJ08_05900</name>
    <name evidence="4" type="ORF">H3963_11700</name>
    <name evidence="5" type="ORF">I3V53_02505</name>
</gene>
<feature type="transmembrane region" description="Helical" evidence="2">
    <location>
        <begin position="41"/>
        <end position="61"/>
    </location>
</feature>
<feature type="transmembrane region" description="Helical" evidence="2">
    <location>
        <begin position="12"/>
        <end position="29"/>
    </location>
</feature>
<feature type="transmembrane region" description="Helical" evidence="2">
    <location>
        <begin position="150"/>
        <end position="170"/>
    </location>
</feature>
<sequence length="382" mass="43177">MKNSRFSGFQWAMMVFVFFVITMALSVILRDFQATIGVKRFVFSIKDLAPFIAAIVCILVFKHRKEQLAGLKFSISLKVIERLLLALILPLIILMIGLFSFNTYADSFILLQTSDLSVSLLTILIGHILMAFVVEFGFRSYLQNILETRMNTFFASIVVGLIYSVFTANTTYGVEYAGYHFLYTFMFSMIIGELIRATNGRTIYIATAFHASMTFALVFLFSEETGDLFSMKVIALSTTIVGVSFIIISLIIRAIVYKTTKQSLDEVDPNNYLSHIQDEEPSQEDASSTSNHDVSSKDETKQQDIDNDKHQSKKPNKSDDALTTSNYKEDASSVNKETDTTHNDNIKDHSTYTEDRHSSVVNDVKDEIHEVEDHKADTDKSH</sequence>
<reference evidence="4" key="2">
    <citation type="submission" date="2020-08" db="EMBL/GenBank/DDBJ databases">
        <title>Changes in the skin microbiome associated with squamous cell carcinoma in transplant recipients.</title>
        <authorList>
            <person name="Zaugg J."/>
            <person name="Krueger A."/>
            <person name="Lachner N."/>
        </authorList>
    </citation>
    <scope>NUCLEOTIDE SEQUENCE</scope>
    <source>
        <strain evidence="4">R5988</strain>
    </source>
</reference>
<feature type="region of interest" description="Disordered" evidence="1">
    <location>
        <begin position="278"/>
        <end position="382"/>
    </location>
</feature>
<comment type="caution">
    <text evidence="5">The sequence shown here is derived from an EMBL/GenBank/DDBJ whole genome shotgun (WGS) entry which is preliminary data.</text>
</comment>
<evidence type="ECO:0000313" key="8">
    <source>
        <dbReference type="Proteomes" id="UP000622362"/>
    </source>
</evidence>
<dbReference type="Proteomes" id="UP000622362">
    <property type="component" value="Unassembled WGS sequence"/>
</dbReference>
<dbReference type="OMA" id="MAFFAEF"/>
<feature type="transmembrane region" description="Helical" evidence="2">
    <location>
        <begin position="116"/>
        <end position="138"/>
    </location>
</feature>
<keyword evidence="2" id="KW-0812">Transmembrane</keyword>
<keyword evidence="5" id="KW-0378">Hydrolase</keyword>
<dbReference type="Proteomes" id="UP000648077">
    <property type="component" value="Unassembled WGS sequence"/>
</dbReference>
<evidence type="ECO:0000313" key="4">
    <source>
        <dbReference type="EMBL" id="MBF2231065.1"/>
    </source>
</evidence>
<protein>
    <submittedName>
        <fullName evidence="5">CPBP family intramembrane metalloprotease</fullName>
    </submittedName>
    <submittedName>
        <fullName evidence="6">Lysostaphin resistance protein A</fullName>
    </submittedName>
</protein>
<dbReference type="Proteomes" id="UP000228502">
    <property type="component" value="Unassembled WGS sequence"/>
</dbReference>
<dbReference type="InterPro" id="IPR036259">
    <property type="entry name" value="MFS_trans_sf"/>
</dbReference>
<dbReference type="GO" id="GO:0080120">
    <property type="term" value="P:CAAX-box protein maturation"/>
    <property type="evidence" value="ECO:0007669"/>
    <property type="project" value="UniProtKB-ARBA"/>
</dbReference>
<feature type="transmembrane region" description="Helical" evidence="2">
    <location>
        <begin position="176"/>
        <end position="195"/>
    </location>
</feature>